<protein>
    <submittedName>
        <fullName evidence="2">Uncharacterized protein</fullName>
    </submittedName>
</protein>
<dbReference type="AlphaFoldDB" id="A0A0D2J711"/>
<keyword evidence="1" id="KW-0812">Transmembrane</keyword>
<dbReference type="EMBL" id="AZAC01000014">
    <property type="protein sequence ID" value="KIX13964.1"/>
    <property type="molecule type" value="Genomic_DNA"/>
</dbReference>
<accession>A0A0D2J711</accession>
<evidence type="ECO:0000313" key="3">
    <source>
        <dbReference type="Proteomes" id="UP000032233"/>
    </source>
</evidence>
<feature type="transmembrane region" description="Helical" evidence="1">
    <location>
        <begin position="51"/>
        <end position="71"/>
    </location>
</feature>
<keyword evidence="3" id="KW-1185">Reference proteome</keyword>
<sequence>MTRQNPGKTAPLTKKLPGLVAKSFVAGSVLAVLIPLPFYPSSLSREEYVIWLARFLWVLLLTFGVGFILLLTGMAQNRRKSPPGETNNKKTPRL</sequence>
<dbReference type="RefSeq" id="WP_044348896.1">
    <property type="nucleotide sequence ID" value="NZ_AZAC01000014.1"/>
</dbReference>
<gene>
    <name evidence="2" type="ORF">X474_12635</name>
</gene>
<proteinExistence type="predicted"/>
<comment type="caution">
    <text evidence="2">The sequence shown here is derived from an EMBL/GenBank/DDBJ whole genome shotgun (WGS) entry which is preliminary data.</text>
</comment>
<keyword evidence="1" id="KW-1133">Transmembrane helix</keyword>
<keyword evidence="1" id="KW-0472">Membrane</keyword>
<organism evidence="2 3">
    <name type="scientific">Dethiosulfatarculus sandiegensis</name>
    <dbReference type="NCBI Taxonomy" id="1429043"/>
    <lineage>
        <taxon>Bacteria</taxon>
        <taxon>Pseudomonadati</taxon>
        <taxon>Thermodesulfobacteriota</taxon>
        <taxon>Desulfarculia</taxon>
        <taxon>Desulfarculales</taxon>
        <taxon>Desulfarculaceae</taxon>
        <taxon>Dethiosulfatarculus</taxon>
    </lineage>
</organism>
<name>A0A0D2J711_9BACT</name>
<evidence type="ECO:0000256" key="1">
    <source>
        <dbReference type="SAM" id="Phobius"/>
    </source>
</evidence>
<dbReference type="InParanoid" id="A0A0D2J711"/>
<dbReference type="Proteomes" id="UP000032233">
    <property type="component" value="Unassembled WGS sequence"/>
</dbReference>
<evidence type="ECO:0000313" key="2">
    <source>
        <dbReference type="EMBL" id="KIX13964.1"/>
    </source>
</evidence>
<feature type="transmembrane region" description="Helical" evidence="1">
    <location>
        <begin position="20"/>
        <end position="39"/>
    </location>
</feature>
<dbReference type="OrthoDB" id="9975178at2"/>
<reference evidence="2 3" key="1">
    <citation type="submission" date="2013-11" db="EMBL/GenBank/DDBJ databases">
        <title>Metagenomic analysis of a methanogenic consortium involved in long chain n-alkane degradation.</title>
        <authorList>
            <person name="Davidova I.A."/>
            <person name="Callaghan A.V."/>
            <person name="Wawrik B."/>
            <person name="Pruitt S."/>
            <person name="Marks C."/>
            <person name="Duncan K.E."/>
            <person name="Suflita J.M."/>
        </authorList>
    </citation>
    <scope>NUCLEOTIDE SEQUENCE [LARGE SCALE GENOMIC DNA]</scope>
    <source>
        <strain evidence="2 3">SPR</strain>
    </source>
</reference>